<reference evidence="3" key="1">
    <citation type="submission" date="2016-07" db="EMBL/GenBank/DDBJ databases">
        <title>Nontailed viruses are major unrecognized killers of bacteria in the ocean.</title>
        <authorList>
            <person name="Kauffman K."/>
            <person name="Hussain F."/>
            <person name="Yang J."/>
            <person name="Arevalo P."/>
            <person name="Brown J."/>
            <person name="Cutler M."/>
            <person name="Kelly L."/>
            <person name="Polz M.F."/>
        </authorList>
    </citation>
    <scope>NUCLEOTIDE SEQUENCE [LARGE SCALE GENOMIC DNA]</scope>
    <source>
        <strain evidence="3">10N.286.55.C1</strain>
    </source>
</reference>
<name>A0A2N7BIQ4_9VIBR</name>
<organism evidence="2 3">
    <name type="scientific">Vibrio lentus</name>
    <dbReference type="NCBI Taxonomy" id="136468"/>
    <lineage>
        <taxon>Bacteria</taxon>
        <taxon>Pseudomonadati</taxon>
        <taxon>Pseudomonadota</taxon>
        <taxon>Gammaproteobacteria</taxon>
        <taxon>Vibrionales</taxon>
        <taxon>Vibrionaceae</taxon>
        <taxon>Vibrio</taxon>
    </lineage>
</organism>
<evidence type="ECO:0000313" key="3">
    <source>
        <dbReference type="Proteomes" id="UP000235778"/>
    </source>
</evidence>
<evidence type="ECO:0000256" key="1">
    <source>
        <dbReference type="SAM" id="MobiDB-lite"/>
    </source>
</evidence>
<feature type="region of interest" description="Disordered" evidence="1">
    <location>
        <begin position="270"/>
        <end position="291"/>
    </location>
</feature>
<evidence type="ECO:0000313" key="2">
    <source>
        <dbReference type="EMBL" id="PME56115.1"/>
    </source>
</evidence>
<sequence length="291" mass="32559">MAKTSDWKIVATEGPTVDGRKITREWLTEIAENYALSEYTALIWPEHKRFAGYGSNWGKVLAVKAEEVDGKMRLFAKLEPNQYLLEANKLGQKLFTSIEPNPDYKGQGKCYLMGLAVTDSPASSGVSLLQFSRQEGQTTELSCSQLEEISLDECYSKTDRFFALCNAFFNSGDEQPEPQPDPEPEEEEVTEEQLKAALKEQFGIMKGELKDELKQEFNLQTQTPNEPEAKPEGEVQTFSLEQFSSELEKQLAPVAEQVQNLETQFAKLKQEVPGQKPGEEGNGGESTVEVV</sequence>
<accession>A0A2N7BIQ4</accession>
<dbReference type="EMBL" id="MCSI01000185">
    <property type="protein sequence ID" value="PME56115.1"/>
    <property type="molecule type" value="Genomic_DNA"/>
</dbReference>
<dbReference type="RefSeq" id="WP_102266929.1">
    <property type="nucleotide sequence ID" value="NZ_MCSH01000060.1"/>
</dbReference>
<dbReference type="Pfam" id="PF05929">
    <property type="entry name" value="Phage_GPO"/>
    <property type="match status" value="1"/>
</dbReference>
<comment type="caution">
    <text evidence="2">The sequence shown here is derived from an EMBL/GenBank/DDBJ whole genome shotgun (WGS) entry which is preliminary data.</text>
</comment>
<proteinExistence type="predicted"/>
<dbReference type="Proteomes" id="UP000235778">
    <property type="component" value="Unassembled WGS sequence"/>
</dbReference>
<dbReference type="InterPro" id="IPR009228">
    <property type="entry name" value="Capsid_scaffold_GpO"/>
</dbReference>
<dbReference type="AlphaFoldDB" id="A0A2N7BIQ4"/>
<protein>
    <submittedName>
        <fullName evidence="2">Phage capsid protein</fullName>
    </submittedName>
</protein>
<gene>
    <name evidence="2" type="ORF">BCV30_19455</name>
</gene>